<dbReference type="InterPro" id="IPR002761">
    <property type="entry name" value="Diphthami_syn_dom"/>
</dbReference>
<name>A0A010RU24_9PEZI</name>
<dbReference type="Pfam" id="PF01902">
    <property type="entry name" value="Diphthami_syn_2"/>
    <property type="match status" value="1"/>
</dbReference>
<reference evidence="8 9" key="1">
    <citation type="submission" date="2014-02" db="EMBL/GenBank/DDBJ databases">
        <title>The genome sequence of Colletotrichum fioriniae PJ7.</title>
        <authorList>
            <person name="Baroncelli R."/>
            <person name="Thon M.R."/>
        </authorList>
    </citation>
    <scope>NUCLEOTIDE SEQUENCE [LARGE SCALE GENOMIC DNA]</scope>
    <source>
        <strain evidence="8 9">PJ7</strain>
    </source>
</reference>
<dbReference type="eggNOG" id="KOG2316">
    <property type="taxonomic scope" value="Eukaryota"/>
</dbReference>
<dbReference type="Gene3D" id="3.30.1330.40">
    <property type="entry name" value="RutC-like"/>
    <property type="match status" value="2"/>
</dbReference>
<dbReference type="GO" id="GO:0017178">
    <property type="term" value="F:diphthine-ammonia ligase activity"/>
    <property type="evidence" value="ECO:0007669"/>
    <property type="project" value="UniProtKB-EC"/>
</dbReference>
<keyword evidence="9" id="KW-1185">Reference proteome</keyword>
<dbReference type="Gene3D" id="3.90.1490.10">
    <property type="entry name" value="putative n-type atp pyrophosphatase, domain 2"/>
    <property type="match status" value="1"/>
</dbReference>
<dbReference type="InterPro" id="IPR030662">
    <property type="entry name" value="DPH6/MJ0570"/>
</dbReference>
<dbReference type="CDD" id="cd06156">
    <property type="entry name" value="eu_AANH_C_2"/>
    <property type="match status" value="1"/>
</dbReference>
<comment type="catalytic activity">
    <reaction evidence="5">
        <text>diphthine-[translation elongation factor 2] + NH4(+) + ATP = diphthamide-[translation elongation factor 2] + AMP + diphosphate + H(+)</text>
        <dbReference type="Rhea" id="RHEA:19753"/>
        <dbReference type="Rhea" id="RHEA-COMP:10172"/>
        <dbReference type="Rhea" id="RHEA-COMP:10174"/>
        <dbReference type="ChEBI" id="CHEBI:15378"/>
        <dbReference type="ChEBI" id="CHEBI:16692"/>
        <dbReference type="ChEBI" id="CHEBI:28938"/>
        <dbReference type="ChEBI" id="CHEBI:30616"/>
        <dbReference type="ChEBI" id="CHEBI:33019"/>
        <dbReference type="ChEBI" id="CHEBI:82696"/>
        <dbReference type="ChEBI" id="CHEBI:456215"/>
        <dbReference type="EC" id="6.3.1.14"/>
    </reaction>
</comment>
<dbReference type="KEGG" id="cfj:CFIO01_03038"/>
<dbReference type="SUPFAM" id="SSF55298">
    <property type="entry name" value="YjgF-like"/>
    <property type="match status" value="2"/>
</dbReference>
<protein>
    <recommendedName>
        <fullName evidence="2">Diphthine--ammonia ligase</fullName>
        <ecNumber evidence="1">6.3.1.14</ecNumber>
    </recommendedName>
    <alternativeName>
        <fullName evidence="3">Diphthamide synthase</fullName>
    </alternativeName>
    <alternativeName>
        <fullName evidence="4">Diphthamide synthetase</fullName>
    </alternativeName>
</protein>
<proteinExistence type="predicted"/>
<feature type="domain" description="Diphthamide synthase" evidence="7">
    <location>
        <begin position="174"/>
        <end position="320"/>
    </location>
</feature>
<comment type="caution">
    <text evidence="8">The sequence shown here is derived from an EMBL/GenBank/DDBJ whole genome shotgun (WGS) entry which is preliminary data.</text>
</comment>
<dbReference type="InterPro" id="IPR035959">
    <property type="entry name" value="RutC-like_sf"/>
</dbReference>
<dbReference type="Gene3D" id="3.40.50.620">
    <property type="entry name" value="HUPs"/>
    <property type="match status" value="1"/>
</dbReference>
<evidence type="ECO:0000256" key="4">
    <source>
        <dbReference type="ARBA" id="ARBA00031552"/>
    </source>
</evidence>
<dbReference type="InterPro" id="IPR014729">
    <property type="entry name" value="Rossmann-like_a/b/a_fold"/>
</dbReference>
<evidence type="ECO:0000256" key="3">
    <source>
        <dbReference type="ARBA" id="ARBA00029814"/>
    </source>
</evidence>
<dbReference type="SUPFAM" id="SSF52402">
    <property type="entry name" value="Adenine nucleotide alpha hydrolases-like"/>
    <property type="match status" value="1"/>
</dbReference>
<dbReference type="eggNOG" id="KOG2317">
    <property type="taxonomic scope" value="Eukaryota"/>
</dbReference>
<dbReference type="PANTHER" id="PTHR12196">
    <property type="entry name" value="DOMAIN OF UNKNOWN FUNCTION 71 DUF71 -CONTAINING PROTEIN"/>
    <property type="match status" value="1"/>
</dbReference>
<feature type="region of interest" description="Disordered" evidence="6">
    <location>
        <begin position="144"/>
        <end position="170"/>
    </location>
</feature>
<feature type="compositionally biased region" description="Acidic residues" evidence="6">
    <location>
        <begin position="83"/>
        <end position="93"/>
    </location>
</feature>
<feature type="compositionally biased region" description="Acidic residues" evidence="6">
    <location>
        <begin position="154"/>
        <end position="170"/>
    </location>
</feature>
<dbReference type="GO" id="GO:0017183">
    <property type="term" value="P:protein histidyl modification to diphthamide"/>
    <property type="evidence" value="ECO:0007669"/>
    <property type="project" value="TreeGrafter"/>
</dbReference>
<feature type="region of interest" description="Disordered" evidence="6">
    <location>
        <begin position="64"/>
        <end position="101"/>
    </location>
</feature>
<dbReference type="HOGENOM" id="CLU_010289_2_0_1"/>
<dbReference type="Proteomes" id="UP000020467">
    <property type="component" value="Unassembled WGS sequence"/>
</dbReference>
<evidence type="ECO:0000256" key="5">
    <source>
        <dbReference type="ARBA" id="ARBA00048108"/>
    </source>
</evidence>
<dbReference type="EC" id="6.3.1.14" evidence="1"/>
<evidence type="ECO:0000256" key="6">
    <source>
        <dbReference type="SAM" id="MobiDB-lite"/>
    </source>
</evidence>
<dbReference type="PANTHER" id="PTHR12196:SF2">
    <property type="entry name" value="DIPHTHINE--AMMONIA LIGASE"/>
    <property type="match status" value="1"/>
</dbReference>
<organism evidence="8 9">
    <name type="scientific">Colletotrichum fioriniae PJ7</name>
    <dbReference type="NCBI Taxonomy" id="1445577"/>
    <lineage>
        <taxon>Eukaryota</taxon>
        <taxon>Fungi</taxon>
        <taxon>Dikarya</taxon>
        <taxon>Ascomycota</taxon>
        <taxon>Pezizomycotina</taxon>
        <taxon>Sordariomycetes</taxon>
        <taxon>Hypocreomycetidae</taxon>
        <taxon>Glomerellales</taxon>
        <taxon>Glomerellaceae</taxon>
        <taxon>Colletotrichum</taxon>
        <taxon>Colletotrichum acutatum species complex</taxon>
    </lineage>
</organism>
<dbReference type="Pfam" id="PF01042">
    <property type="entry name" value="Ribonuc_L-PSP"/>
    <property type="match status" value="1"/>
</dbReference>
<evidence type="ECO:0000313" key="9">
    <source>
        <dbReference type="Proteomes" id="UP000020467"/>
    </source>
</evidence>
<feature type="region of interest" description="Disordered" evidence="6">
    <location>
        <begin position="635"/>
        <end position="654"/>
    </location>
</feature>
<evidence type="ECO:0000256" key="2">
    <source>
        <dbReference type="ARBA" id="ARBA00018426"/>
    </source>
</evidence>
<evidence type="ECO:0000256" key="1">
    <source>
        <dbReference type="ARBA" id="ARBA00012089"/>
    </source>
</evidence>
<accession>A0A010RU24</accession>
<sequence>MSSEQLNVIALVSGGKDSFFSALHCQRNGHRLVALANLFPSASVSAGSDATRSAPATVIYKPTRDHVKGVQLSDQSTGKEEKPEEEEEEEEEEAGKGADDEADLNSFMYQTVGHQVIPLYADATGLPLYRQPIYGGAKYEGRDYDSHAVPSGDADGDGDGDAGPEVDADETESMVPLLRTVMANHPEANALCAGAILSTYQRTRVESVALRLGLTPLAYLWKYPVLPPVVPGAVEDAQLLHDMAAAGLDARIIKVASAGLDDDFLWEKVSSIAGASRVKRALRRFGAAEGAVIGEGGEFETLVLDGPPGLFQKAIEVPESGRRTVREGGGTSWLSFQGASVREKRAPDAGTGESCSPPRVPDALDPRFQSILESLPAARDGQVSVSGLSSSVDGFTQSDGKTPIIPRTPSDDIHWSFGAQAISSQGSSIEQQTEDIVQQIQKLLADHSPRLPTTAITNTIIVLQSMSDFPAINKIYSKLFQHPNPPSRVTISCGELQAGNAINVHLTIKPALEPRERNGLHVQSRSYWAPANIGPYSQAIDVPLRGGGQDTIHASIRAVTIAGQIPLVPASMVLPTEKEGNLEMQIILSLQHLWRIATEMKVQLWTSAVAYFPRTPEEADMRRQGQLAAAAWKAVHKHDEDEDGDGDGSGGPDLWDRKFNPAFMSLGEDAAAAQKLPDWSAVVTADGDDGQAEGPVPPVFSVEVEELPRQAGVEWHAHLGLAKVPSSSVEYRSSDLAPSADVPFYRRVCHVVVSGTLMHSTIAWLAASGPATRAPTSFDEVEAWMRRAYRESVGDAGEGGDQPYLMYLNVPKCAVAAAAPAGSLGGDKGQTTANVKARSIRGADGEEVLAVGLWK</sequence>
<evidence type="ECO:0000259" key="7">
    <source>
        <dbReference type="Pfam" id="PF01902"/>
    </source>
</evidence>
<dbReference type="OrthoDB" id="686384at2759"/>
<dbReference type="AlphaFoldDB" id="A0A010RU24"/>
<dbReference type="STRING" id="1445577.A0A010RU24"/>
<dbReference type="CDD" id="cd01994">
    <property type="entry name" value="AANH_PF0828-like"/>
    <property type="match status" value="1"/>
</dbReference>
<evidence type="ECO:0000313" key="8">
    <source>
        <dbReference type="EMBL" id="EXF81579.1"/>
    </source>
</evidence>
<dbReference type="EMBL" id="JARH01000366">
    <property type="protein sequence ID" value="EXF81579.1"/>
    <property type="molecule type" value="Genomic_DNA"/>
</dbReference>
<dbReference type="InterPro" id="IPR006175">
    <property type="entry name" value="YjgF/YER057c/UK114"/>
</dbReference>
<gene>
    <name evidence="8" type="ORF">CFIO01_03038</name>
</gene>